<dbReference type="AlphaFoldDB" id="A0A650CXM2"/>
<dbReference type="Gene3D" id="1.10.150.280">
    <property type="entry name" value="AF1531-like domain"/>
    <property type="match status" value="1"/>
</dbReference>
<evidence type="ECO:0000313" key="2">
    <source>
        <dbReference type="EMBL" id="QGR22601.1"/>
    </source>
</evidence>
<dbReference type="Proteomes" id="UP000426328">
    <property type="component" value="Chromosome"/>
</dbReference>
<name>A0A650CXM2_ACIAM</name>
<accession>A0A650CXM2</accession>
<proteinExistence type="predicted"/>
<dbReference type="InterPro" id="IPR012340">
    <property type="entry name" value="NA-bd_OB-fold"/>
</dbReference>
<dbReference type="SUPFAM" id="SSF160975">
    <property type="entry name" value="AF1531-like"/>
    <property type="match status" value="1"/>
</dbReference>
<dbReference type="EMBL" id="CP045482">
    <property type="protein sequence ID" value="QGR22601.1"/>
    <property type="molecule type" value="Genomic_DNA"/>
</dbReference>
<dbReference type="RefSeq" id="WP_152940132.1">
    <property type="nucleotide sequence ID" value="NZ_CP045482.1"/>
</dbReference>
<dbReference type="Pfam" id="PF04919">
    <property type="entry name" value="DUF655"/>
    <property type="match status" value="1"/>
</dbReference>
<evidence type="ECO:0000313" key="3">
    <source>
        <dbReference type="Proteomes" id="UP000426328"/>
    </source>
</evidence>
<dbReference type="EMBL" id="WHYS01000001">
    <property type="protein sequence ID" value="MQL54812.1"/>
    <property type="molecule type" value="Genomic_DNA"/>
</dbReference>
<reference evidence="2 3" key="2">
    <citation type="submission" date="2019-10" db="EMBL/GenBank/DDBJ databases">
        <title>Genome Sequences from Six Type Strain Members of the Archaeal Family Sulfolobaceae: Acidianus ambivalens, Acidianus infernus, Metallosphaera prunae, Stygiolobus azoricus, Sulfolobus metallicus, and Sulfurisphaera ohwakuensis.</title>
        <authorList>
            <person name="Counts J.A."/>
            <person name="Kelly R.M."/>
        </authorList>
    </citation>
    <scope>NUCLEOTIDE SEQUENCE [LARGE SCALE GENOMIC DNA]</scope>
    <source>
        <strain evidence="2 3">LEI 10</strain>
    </source>
</reference>
<evidence type="ECO:0000313" key="1">
    <source>
        <dbReference type="EMBL" id="MQL54812.1"/>
    </source>
</evidence>
<reference evidence="1 4" key="1">
    <citation type="submission" date="2019-10" db="EMBL/GenBank/DDBJ databases">
        <title>Comparative genomics of sulfur disproportionating microorganisms.</title>
        <authorList>
            <person name="Ward L.M."/>
            <person name="Bertran E."/>
            <person name="Johnston D."/>
        </authorList>
    </citation>
    <scope>NUCLEOTIDE SEQUENCE [LARGE SCALE GENOMIC DNA]</scope>
    <source>
        <strain evidence="1 4">DSM 3772</strain>
    </source>
</reference>
<keyword evidence="3" id="KW-1185">Reference proteome</keyword>
<gene>
    <name evidence="2" type="ORF">D1866_11960</name>
    <name evidence="1" type="ORF">GFB69_03400</name>
</gene>
<dbReference type="PANTHER" id="PTHR40734:SF1">
    <property type="entry name" value="DNA-BINDING PROTEIN"/>
    <property type="match status" value="1"/>
</dbReference>
<dbReference type="GeneID" id="42780459"/>
<dbReference type="Proteomes" id="UP000474054">
    <property type="component" value="Unassembled WGS sequence"/>
</dbReference>
<dbReference type="InterPro" id="IPR007003">
    <property type="entry name" value="DUF655"/>
</dbReference>
<protein>
    <submittedName>
        <fullName evidence="2">DUF655 domain-containing protein</fullName>
    </submittedName>
</protein>
<dbReference type="Gene3D" id="2.40.50.140">
    <property type="entry name" value="Nucleic acid-binding proteins"/>
    <property type="match status" value="1"/>
</dbReference>
<organism evidence="2 3">
    <name type="scientific">Acidianus ambivalens</name>
    <name type="common">Desulfurolobus ambivalens</name>
    <dbReference type="NCBI Taxonomy" id="2283"/>
    <lineage>
        <taxon>Archaea</taxon>
        <taxon>Thermoproteota</taxon>
        <taxon>Thermoprotei</taxon>
        <taxon>Sulfolobales</taxon>
        <taxon>Sulfolobaceae</taxon>
        <taxon>Acidianus</taxon>
    </lineage>
</organism>
<sequence>MMAENRRPYERKGERRVERREKFAYVLDYLREGNPLDKHKIHKNRPFAQLLGTDYFMLMEASTIKELQIEEKVDLEDPSFGVKVDFIISYDDLTSVAKDTLNRVIKKIIEEKEKLFVEFFNKSEPLTLKLHALELLPGIGKKTLREILEERKKKPFESFKDIENRTGIKNIIDIIAERILIEIERKDKYYLFAYPIDHKKPQAAQQQEIIYVGYLEKLK</sequence>
<evidence type="ECO:0000313" key="4">
    <source>
        <dbReference type="Proteomes" id="UP000474054"/>
    </source>
</evidence>
<dbReference type="PANTHER" id="PTHR40734">
    <property type="entry name" value="TRNA-SPECIFIC ADENOSINE DEAMINASE-RELATED"/>
    <property type="match status" value="1"/>
</dbReference>
<dbReference type="KEGG" id="aamb:D1866_11960"/>